<name>A0AAE5V731_STAEP</name>
<dbReference type="AlphaFoldDB" id="A0AAE5V731"/>
<feature type="transmembrane region" description="Helical" evidence="1">
    <location>
        <begin position="6"/>
        <end position="27"/>
    </location>
</feature>
<gene>
    <name evidence="2" type="ORF">CTJ08_05585</name>
</gene>
<sequence>MTLITVKSISISIYSSFLIFSIPTYVIRIKGVKKKFKLLIYSFQIHLKLNRVKVIIRTMKNEKFMFIRKVSKEDVKRFILIKKTRAIML</sequence>
<keyword evidence="1" id="KW-0472">Membrane</keyword>
<reference evidence="2 3" key="1">
    <citation type="submission" date="2017-10" db="EMBL/GenBank/DDBJ databases">
        <title>genome sequences of Staph epi in chlorhexidine trial.</title>
        <authorList>
            <person name="Greninger A.L."/>
            <person name="Addetia A."/>
            <person name="Qin X."/>
            <person name="Zerr D."/>
        </authorList>
    </citation>
    <scope>NUCLEOTIDE SEQUENCE [LARGE SCALE GENOMIC DNA]</scope>
    <source>
        <strain evidence="2 3">SCH-17</strain>
    </source>
</reference>
<accession>A0AAE5V731</accession>
<evidence type="ECO:0000313" key="2">
    <source>
        <dbReference type="EMBL" id="PIH10531.1"/>
    </source>
</evidence>
<evidence type="ECO:0000256" key="1">
    <source>
        <dbReference type="SAM" id="Phobius"/>
    </source>
</evidence>
<proteinExistence type="predicted"/>
<keyword evidence="1" id="KW-0812">Transmembrane</keyword>
<dbReference type="Proteomes" id="UP000228502">
    <property type="component" value="Unassembled WGS sequence"/>
</dbReference>
<protein>
    <submittedName>
        <fullName evidence="2">Uncharacterized protein</fullName>
    </submittedName>
</protein>
<evidence type="ECO:0000313" key="3">
    <source>
        <dbReference type="Proteomes" id="UP000228502"/>
    </source>
</evidence>
<keyword evidence="1" id="KW-1133">Transmembrane helix</keyword>
<comment type="caution">
    <text evidence="2">The sequence shown here is derived from an EMBL/GenBank/DDBJ whole genome shotgun (WGS) entry which is preliminary data.</text>
</comment>
<organism evidence="2 3">
    <name type="scientific">Staphylococcus epidermidis</name>
    <dbReference type="NCBI Taxonomy" id="1282"/>
    <lineage>
        <taxon>Bacteria</taxon>
        <taxon>Bacillati</taxon>
        <taxon>Bacillota</taxon>
        <taxon>Bacilli</taxon>
        <taxon>Bacillales</taxon>
        <taxon>Staphylococcaceae</taxon>
        <taxon>Staphylococcus</taxon>
    </lineage>
</organism>
<dbReference type="EMBL" id="PEJG01000005">
    <property type="protein sequence ID" value="PIH10531.1"/>
    <property type="molecule type" value="Genomic_DNA"/>
</dbReference>